<accession>A0A8S9V6H3</accession>
<comment type="caution">
    <text evidence="1">The sequence shown here is derived from an EMBL/GenBank/DDBJ whole genome shotgun (WGS) entry which is preliminary data.</text>
</comment>
<evidence type="ECO:0000313" key="2">
    <source>
        <dbReference type="Proteomes" id="UP000704712"/>
    </source>
</evidence>
<evidence type="ECO:0000313" key="1">
    <source>
        <dbReference type="EMBL" id="KAF4149106.1"/>
    </source>
</evidence>
<sequence length="12" mass="1483">MQKHIFCPYTTN</sequence>
<dbReference type="Proteomes" id="UP000704712">
    <property type="component" value="Unassembled WGS sequence"/>
</dbReference>
<protein>
    <submittedName>
        <fullName evidence="1">Uncharacterized protein</fullName>
    </submittedName>
</protein>
<name>A0A8S9V6H3_PHYIN</name>
<organism evidence="1 2">
    <name type="scientific">Phytophthora infestans</name>
    <name type="common">Potato late blight agent</name>
    <name type="synonym">Botrytis infestans</name>
    <dbReference type="NCBI Taxonomy" id="4787"/>
    <lineage>
        <taxon>Eukaryota</taxon>
        <taxon>Sar</taxon>
        <taxon>Stramenopiles</taxon>
        <taxon>Oomycota</taxon>
        <taxon>Peronosporomycetes</taxon>
        <taxon>Peronosporales</taxon>
        <taxon>Peronosporaceae</taxon>
        <taxon>Phytophthora</taxon>
    </lineage>
</organism>
<reference evidence="1" key="1">
    <citation type="submission" date="2020-03" db="EMBL/GenBank/DDBJ databases">
        <title>Hybrid Assembly of Korean Phytophthora infestans isolates.</title>
        <authorList>
            <person name="Prokchorchik M."/>
            <person name="Lee Y."/>
            <person name="Seo J."/>
            <person name="Cho J.-H."/>
            <person name="Park Y.-E."/>
            <person name="Jang D.-C."/>
            <person name="Im J.-S."/>
            <person name="Choi J.-G."/>
            <person name="Park H.-J."/>
            <person name="Lee G.-B."/>
            <person name="Lee Y.-G."/>
            <person name="Hong S.-Y."/>
            <person name="Cho K."/>
            <person name="Sohn K.H."/>
        </authorList>
    </citation>
    <scope>NUCLEOTIDE SEQUENCE</scope>
    <source>
        <strain evidence="1">KR_2_A2</strain>
    </source>
</reference>
<gene>
    <name evidence="1" type="ORF">GN958_ATG01647</name>
</gene>
<proteinExistence type="predicted"/>
<dbReference type="EMBL" id="JAACNO010000192">
    <property type="protein sequence ID" value="KAF4149106.1"/>
    <property type="molecule type" value="Genomic_DNA"/>
</dbReference>